<comment type="caution">
    <text evidence="9">The sequence shown here is derived from an EMBL/GenBank/DDBJ whole genome shotgun (WGS) entry which is preliminary data.</text>
</comment>
<evidence type="ECO:0000256" key="6">
    <source>
        <dbReference type="ARBA" id="ARBA00022989"/>
    </source>
</evidence>
<dbReference type="Proteomes" id="UP000004371">
    <property type="component" value="Unassembled WGS sequence"/>
</dbReference>
<evidence type="ECO:0000256" key="3">
    <source>
        <dbReference type="ARBA" id="ARBA00022481"/>
    </source>
</evidence>
<keyword evidence="6" id="KW-1133">Transmembrane helix</keyword>
<evidence type="ECO:0000256" key="2">
    <source>
        <dbReference type="ARBA" id="ARBA00022475"/>
    </source>
</evidence>
<protein>
    <recommendedName>
        <fullName evidence="8">General secretion pathway GspH domain-containing protein</fullName>
    </recommendedName>
</protein>
<dbReference type="Pfam" id="PF12019">
    <property type="entry name" value="GspH"/>
    <property type="match status" value="1"/>
</dbReference>
<evidence type="ECO:0000313" key="9">
    <source>
        <dbReference type="EMBL" id="EGA66472.1"/>
    </source>
</evidence>
<keyword evidence="4" id="KW-0997">Cell inner membrane</keyword>
<proteinExistence type="predicted"/>
<evidence type="ECO:0000256" key="4">
    <source>
        <dbReference type="ARBA" id="ARBA00022519"/>
    </source>
</evidence>
<dbReference type="GO" id="GO:0015627">
    <property type="term" value="C:type II protein secretion system complex"/>
    <property type="evidence" value="ECO:0007669"/>
    <property type="project" value="InterPro"/>
</dbReference>
<sequence>MLSLAVPGFGQMSAALQMRRAVSEIKGFMDQSRSEAVLRNQDLWAHISDTSNATSKGYWKLTLTNSEWVGEGEVILVIDSRSFPSIAIHWNYSVDQIKFDARRGRVKNGTLSLYLVDDEQQMLRVKSSFSNNRVMICGVGEARFGYSVC</sequence>
<comment type="subcellular location">
    <subcellularLocation>
        <location evidence="1">Cell inner membrane</location>
        <topology evidence="1">Single-pass membrane protein</topology>
    </subcellularLocation>
</comment>
<dbReference type="InterPro" id="IPR022346">
    <property type="entry name" value="T2SS_GspH"/>
</dbReference>
<reference evidence="9 10" key="1">
    <citation type="journal article" date="2012" name="Int. J. Syst. Evol. Microbiol.">
        <title>Vibrio caribbeanicus sp. nov., isolated from the marine sponge Scleritoderma cyanea.</title>
        <authorList>
            <person name="Hoffmann M."/>
            <person name="Monday S.R."/>
            <person name="Allard M.W."/>
            <person name="Strain E.A."/>
            <person name="Whittaker P."/>
            <person name="Naum M."/>
            <person name="McCarthy P.J."/>
            <person name="Lopez J.V."/>
            <person name="Fischer M."/>
            <person name="Brown E.W."/>
        </authorList>
    </citation>
    <scope>NUCLEOTIDE SEQUENCE [LARGE SCALE GENOMIC DNA]</scope>
    <source>
        <strain evidence="9 10">LMG 20546</strain>
    </source>
</reference>
<evidence type="ECO:0000256" key="5">
    <source>
        <dbReference type="ARBA" id="ARBA00022692"/>
    </source>
</evidence>
<dbReference type="eggNOG" id="COG4970">
    <property type="taxonomic scope" value="Bacteria"/>
</dbReference>
<dbReference type="GO" id="GO:0005886">
    <property type="term" value="C:plasma membrane"/>
    <property type="evidence" value="ECO:0007669"/>
    <property type="project" value="UniProtKB-SubCell"/>
</dbReference>
<evidence type="ECO:0000259" key="8">
    <source>
        <dbReference type="Pfam" id="PF12019"/>
    </source>
</evidence>
<evidence type="ECO:0000256" key="1">
    <source>
        <dbReference type="ARBA" id="ARBA00004377"/>
    </source>
</evidence>
<feature type="domain" description="General secretion pathway GspH" evidence="8">
    <location>
        <begin position="21"/>
        <end position="125"/>
    </location>
</feature>
<keyword evidence="3" id="KW-0488">Methylation</keyword>
<organism evidence="9 10">
    <name type="scientific">Vibrio brasiliensis LMG 20546</name>
    <dbReference type="NCBI Taxonomy" id="945543"/>
    <lineage>
        <taxon>Bacteria</taxon>
        <taxon>Pseudomonadati</taxon>
        <taxon>Pseudomonadota</taxon>
        <taxon>Gammaproteobacteria</taxon>
        <taxon>Vibrionales</taxon>
        <taxon>Vibrionaceae</taxon>
        <taxon>Vibrio</taxon>
        <taxon>Vibrio oreintalis group</taxon>
    </lineage>
</organism>
<keyword evidence="5" id="KW-0812">Transmembrane</keyword>
<dbReference type="InterPro" id="IPR016824">
    <property type="entry name" value="Tfp-pilus_assembly_FimT"/>
</dbReference>
<keyword evidence="2" id="KW-1003">Cell membrane</keyword>
<dbReference type="STRING" id="945543.VIBR0546_01266"/>
<dbReference type="PIRSF" id="PIRSF024622">
    <property type="entry name" value="Tfp_FimT"/>
    <property type="match status" value="1"/>
</dbReference>
<dbReference type="AlphaFoldDB" id="E8LS55"/>
<keyword evidence="7" id="KW-0472">Membrane</keyword>
<gene>
    <name evidence="9" type="ORF">VIBR0546_01266</name>
</gene>
<dbReference type="EMBL" id="AEVS01000043">
    <property type="protein sequence ID" value="EGA66472.1"/>
    <property type="molecule type" value="Genomic_DNA"/>
</dbReference>
<evidence type="ECO:0000313" key="10">
    <source>
        <dbReference type="Proteomes" id="UP000004371"/>
    </source>
</evidence>
<dbReference type="GO" id="GO:0015628">
    <property type="term" value="P:protein secretion by the type II secretion system"/>
    <property type="evidence" value="ECO:0007669"/>
    <property type="project" value="InterPro"/>
</dbReference>
<keyword evidence="10" id="KW-1185">Reference proteome</keyword>
<accession>E8LS55</accession>
<name>E8LS55_9VIBR</name>
<evidence type="ECO:0000256" key="7">
    <source>
        <dbReference type="ARBA" id="ARBA00023136"/>
    </source>
</evidence>